<name>A0A5B7IKA6_PORTR</name>
<dbReference type="AlphaFoldDB" id="A0A5B7IKA6"/>
<comment type="caution">
    <text evidence="1">The sequence shown here is derived from an EMBL/GenBank/DDBJ whole genome shotgun (WGS) entry which is preliminary data.</text>
</comment>
<evidence type="ECO:0000313" key="2">
    <source>
        <dbReference type="Proteomes" id="UP000324222"/>
    </source>
</evidence>
<sequence>MVWQASVCCTLPNEGLPCSASSLQQRVLPYQRPTDTASTLALLQVTGEQCSATRPSLPLLREFKQALGEAVPVPT</sequence>
<gene>
    <name evidence="1" type="ORF">E2C01_075491</name>
</gene>
<evidence type="ECO:0000313" key="1">
    <source>
        <dbReference type="EMBL" id="MPC80894.1"/>
    </source>
</evidence>
<reference evidence="1 2" key="1">
    <citation type="submission" date="2019-05" db="EMBL/GenBank/DDBJ databases">
        <title>Another draft genome of Portunus trituberculatus and its Hox gene families provides insights of decapod evolution.</title>
        <authorList>
            <person name="Jeong J.-H."/>
            <person name="Song I."/>
            <person name="Kim S."/>
            <person name="Choi T."/>
            <person name="Kim D."/>
            <person name="Ryu S."/>
            <person name="Kim W."/>
        </authorList>
    </citation>
    <scope>NUCLEOTIDE SEQUENCE [LARGE SCALE GENOMIC DNA]</scope>
    <source>
        <tissue evidence="1">Muscle</tissue>
    </source>
</reference>
<organism evidence="1 2">
    <name type="scientific">Portunus trituberculatus</name>
    <name type="common">Swimming crab</name>
    <name type="synonym">Neptunus trituberculatus</name>
    <dbReference type="NCBI Taxonomy" id="210409"/>
    <lineage>
        <taxon>Eukaryota</taxon>
        <taxon>Metazoa</taxon>
        <taxon>Ecdysozoa</taxon>
        <taxon>Arthropoda</taxon>
        <taxon>Crustacea</taxon>
        <taxon>Multicrustacea</taxon>
        <taxon>Malacostraca</taxon>
        <taxon>Eumalacostraca</taxon>
        <taxon>Eucarida</taxon>
        <taxon>Decapoda</taxon>
        <taxon>Pleocyemata</taxon>
        <taxon>Brachyura</taxon>
        <taxon>Eubrachyura</taxon>
        <taxon>Portunoidea</taxon>
        <taxon>Portunidae</taxon>
        <taxon>Portuninae</taxon>
        <taxon>Portunus</taxon>
    </lineage>
</organism>
<dbReference type="EMBL" id="VSRR010055316">
    <property type="protein sequence ID" value="MPC80894.1"/>
    <property type="molecule type" value="Genomic_DNA"/>
</dbReference>
<protein>
    <submittedName>
        <fullName evidence="1">Uncharacterized protein</fullName>
    </submittedName>
</protein>
<dbReference type="Proteomes" id="UP000324222">
    <property type="component" value="Unassembled WGS sequence"/>
</dbReference>
<proteinExistence type="predicted"/>
<accession>A0A5B7IKA6</accession>
<keyword evidence="2" id="KW-1185">Reference proteome</keyword>